<dbReference type="GO" id="GO:0030151">
    <property type="term" value="F:molybdenum ion binding"/>
    <property type="evidence" value="ECO:0007669"/>
    <property type="project" value="InterPro"/>
</dbReference>
<sequence>MVRVVSVAISEKKGMKKTPVQEAVLVEGFGIEGDAHGGKWHRQVSLLAEESINKMKAMGLDVSFGSFAENISTEGLELNKLPIGTLLKLGEDVLLSVSQIGKECHTRCAIYHQAGDCVMPKEGIFAYVLRGGTIKSGDSIEILDGLTAAVMTVSDKGSKGERIDTAGPKIQVLLAELGICTVETTTVPDDIEDIQNVLKDWINSGHDLIVTTGGTGLSKRDVTPEATLPLIEKQVPGIMEAVRYHTGKITDRAYLTRGMAGVAKDSLIINLPGSEKAVEESLEVISKFLVHGLDTLKGKAKDCGRK</sequence>
<evidence type="ECO:0000313" key="6">
    <source>
        <dbReference type="Proteomes" id="UP000516160"/>
    </source>
</evidence>
<comment type="function">
    <text evidence="1">May be involved in the biosynthesis of molybdopterin.</text>
</comment>
<dbReference type="Gene3D" id="3.40.980.10">
    <property type="entry name" value="MoaB/Mog-like domain"/>
    <property type="match status" value="1"/>
</dbReference>
<protein>
    <submittedName>
        <fullName evidence="5">Molybdenum cofactor biosynthesis protein</fullName>
    </submittedName>
</protein>
<dbReference type="SUPFAM" id="SSF53218">
    <property type="entry name" value="Molybdenum cofactor biosynthesis proteins"/>
    <property type="match status" value="1"/>
</dbReference>
<feature type="domain" description="MOSC" evidence="4">
    <location>
        <begin position="18"/>
        <end position="143"/>
    </location>
</feature>
<name>A0A7G9WD19_ALKCA</name>
<dbReference type="GO" id="GO:0030170">
    <property type="term" value="F:pyridoxal phosphate binding"/>
    <property type="evidence" value="ECO:0007669"/>
    <property type="project" value="InterPro"/>
</dbReference>
<evidence type="ECO:0000313" key="5">
    <source>
        <dbReference type="EMBL" id="QNO16581.1"/>
    </source>
</evidence>
<dbReference type="InterPro" id="IPR005302">
    <property type="entry name" value="MoCF_Sase_C"/>
</dbReference>
<evidence type="ECO:0000256" key="2">
    <source>
        <dbReference type="ARBA" id="ARBA00005046"/>
    </source>
</evidence>
<dbReference type="CDD" id="cd00886">
    <property type="entry name" value="MogA_MoaB"/>
    <property type="match status" value="1"/>
</dbReference>
<evidence type="ECO:0000259" key="4">
    <source>
        <dbReference type="PROSITE" id="PS51340"/>
    </source>
</evidence>
<dbReference type="InterPro" id="IPR036425">
    <property type="entry name" value="MoaB/Mog-like_dom_sf"/>
</dbReference>
<proteinExistence type="predicted"/>
<dbReference type="PANTHER" id="PTHR43764">
    <property type="entry name" value="MOLYBDENUM COFACTOR BIOSYNTHESIS"/>
    <property type="match status" value="1"/>
</dbReference>
<organism evidence="5 6">
    <name type="scientific">Alkalicella caledoniensis</name>
    <dbReference type="NCBI Taxonomy" id="2731377"/>
    <lineage>
        <taxon>Bacteria</taxon>
        <taxon>Bacillati</taxon>
        <taxon>Bacillota</taxon>
        <taxon>Clostridia</taxon>
        <taxon>Eubacteriales</taxon>
        <taxon>Proteinivoracaceae</taxon>
        <taxon>Alkalicella</taxon>
    </lineage>
</organism>
<dbReference type="AlphaFoldDB" id="A0A7G9WD19"/>
<dbReference type="InterPro" id="IPR051920">
    <property type="entry name" value="MPT_Adenylyltrnsfr/MoaC-Rel"/>
</dbReference>
<dbReference type="GO" id="GO:0003824">
    <property type="term" value="F:catalytic activity"/>
    <property type="evidence" value="ECO:0007669"/>
    <property type="project" value="InterPro"/>
</dbReference>
<dbReference type="Gene3D" id="2.40.33.20">
    <property type="entry name" value="PK beta-barrel domain-like"/>
    <property type="match status" value="1"/>
</dbReference>
<dbReference type="PROSITE" id="PS01078">
    <property type="entry name" value="MOCF_BIOSYNTHESIS_1"/>
    <property type="match status" value="1"/>
</dbReference>
<accession>A0A7G9WD19</accession>
<dbReference type="SMART" id="SM00852">
    <property type="entry name" value="MoCF_biosynth"/>
    <property type="match status" value="1"/>
</dbReference>
<dbReference type="NCBIfam" id="TIGR00177">
    <property type="entry name" value="molyb_syn"/>
    <property type="match status" value="1"/>
</dbReference>
<dbReference type="EMBL" id="CP058559">
    <property type="protein sequence ID" value="QNO16581.1"/>
    <property type="molecule type" value="Genomic_DNA"/>
</dbReference>
<evidence type="ECO:0000256" key="1">
    <source>
        <dbReference type="ARBA" id="ARBA00003487"/>
    </source>
</evidence>
<keyword evidence="6" id="KW-1185">Reference proteome</keyword>
<comment type="pathway">
    <text evidence="2">Cofactor biosynthesis; molybdopterin biosynthesis.</text>
</comment>
<dbReference type="Proteomes" id="UP000516160">
    <property type="component" value="Chromosome"/>
</dbReference>
<dbReference type="Pfam" id="PF00994">
    <property type="entry name" value="MoCF_biosynth"/>
    <property type="match status" value="1"/>
</dbReference>
<reference evidence="5 6" key="1">
    <citation type="submission" date="2020-07" db="EMBL/GenBank/DDBJ databases">
        <title>Alkalicella. sp. LB2 genome.</title>
        <authorList>
            <person name="Postec A."/>
            <person name="Quemeneur M."/>
        </authorList>
    </citation>
    <scope>NUCLEOTIDE SEQUENCE [LARGE SCALE GENOMIC DNA]</scope>
    <source>
        <strain evidence="5 6">LB2</strain>
    </source>
</reference>
<gene>
    <name evidence="5" type="ORF">HYG86_01945</name>
</gene>
<dbReference type="GO" id="GO:0006777">
    <property type="term" value="P:Mo-molybdopterin cofactor biosynthetic process"/>
    <property type="evidence" value="ECO:0007669"/>
    <property type="project" value="UniProtKB-KW"/>
</dbReference>
<dbReference type="UniPathway" id="UPA00344"/>
<dbReference type="KEGG" id="acae:HYG86_01945"/>
<dbReference type="InterPro" id="IPR001453">
    <property type="entry name" value="MoaB/Mog_dom"/>
</dbReference>
<dbReference type="InterPro" id="IPR011037">
    <property type="entry name" value="Pyrv_Knase-like_insert_dom_sf"/>
</dbReference>
<dbReference type="PANTHER" id="PTHR43764:SF1">
    <property type="entry name" value="MOLYBDOPTERIN MOLYBDOTRANSFERASE"/>
    <property type="match status" value="1"/>
</dbReference>
<dbReference type="SUPFAM" id="SSF50800">
    <property type="entry name" value="PK beta-barrel domain-like"/>
    <property type="match status" value="1"/>
</dbReference>
<evidence type="ECO:0000256" key="3">
    <source>
        <dbReference type="ARBA" id="ARBA00023150"/>
    </source>
</evidence>
<dbReference type="InterPro" id="IPR008284">
    <property type="entry name" value="MoCF_biosynth_CS"/>
</dbReference>
<dbReference type="PROSITE" id="PS51340">
    <property type="entry name" value="MOSC"/>
    <property type="match status" value="1"/>
</dbReference>
<dbReference type="Pfam" id="PF03473">
    <property type="entry name" value="MOSC"/>
    <property type="match status" value="1"/>
</dbReference>
<keyword evidence="3" id="KW-0501">Molybdenum cofactor biosynthesis</keyword>